<proteinExistence type="inferred from homology"/>
<keyword evidence="10" id="KW-1185">Reference proteome</keyword>
<keyword evidence="4 8" id="KW-0812">Transmembrane</keyword>
<evidence type="ECO:0000256" key="6">
    <source>
        <dbReference type="ARBA" id="ARBA00023136"/>
    </source>
</evidence>
<feature type="transmembrane region" description="Helical" evidence="8">
    <location>
        <begin position="188"/>
        <end position="207"/>
    </location>
</feature>
<feature type="transmembrane region" description="Helical" evidence="8">
    <location>
        <begin position="20"/>
        <end position="43"/>
    </location>
</feature>
<dbReference type="Pfam" id="PF03916">
    <property type="entry name" value="NrfD"/>
    <property type="match status" value="1"/>
</dbReference>
<keyword evidence="5 8" id="KW-1133">Transmembrane helix</keyword>
<dbReference type="InterPro" id="IPR005614">
    <property type="entry name" value="NrfD-like"/>
</dbReference>
<reference evidence="9 10" key="1">
    <citation type="journal article" date="2021" name="Front. Microbiol.">
        <title>Aerobic Denitrification and Heterotrophic Sulfur Oxidation in the Genus Halomonas Revealed by Six Novel Species Characterizations and Genome-Based Analysis.</title>
        <authorList>
            <person name="Wang L."/>
            <person name="Shao Z."/>
        </authorList>
    </citation>
    <scope>NUCLEOTIDE SEQUENCE [LARGE SCALE GENOMIC DNA]</scope>
    <source>
        <strain evidence="9 10">MCCC 1A05748</strain>
    </source>
</reference>
<accession>A0ABS9B543</accession>
<evidence type="ECO:0000256" key="2">
    <source>
        <dbReference type="ARBA" id="ARBA00008929"/>
    </source>
</evidence>
<dbReference type="PANTHER" id="PTHR34856:SF2">
    <property type="entry name" value="PROTEIN NRFD"/>
    <property type="match status" value="1"/>
</dbReference>
<protein>
    <submittedName>
        <fullName evidence="9">Polysulfide reductase NrfD</fullName>
    </submittedName>
</protein>
<feature type="transmembrane region" description="Helical" evidence="8">
    <location>
        <begin position="296"/>
        <end position="317"/>
    </location>
</feature>
<evidence type="ECO:0000313" key="9">
    <source>
        <dbReference type="EMBL" id="MCE8046771.1"/>
    </source>
</evidence>
<dbReference type="InterPro" id="IPR052049">
    <property type="entry name" value="Electron_transfer_protein"/>
</dbReference>
<evidence type="ECO:0000313" key="10">
    <source>
        <dbReference type="Proteomes" id="UP001320154"/>
    </source>
</evidence>
<evidence type="ECO:0000256" key="7">
    <source>
        <dbReference type="SAM" id="MobiDB-lite"/>
    </source>
</evidence>
<feature type="transmembrane region" description="Helical" evidence="8">
    <location>
        <begin position="93"/>
        <end position="116"/>
    </location>
</feature>
<dbReference type="PANTHER" id="PTHR34856">
    <property type="entry name" value="PROTEIN NRFD"/>
    <property type="match status" value="1"/>
</dbReference>
<evidence type="ECO:0000256" key="8">
    <source>
        <dbReference type="SAM" id="Phobius"/>
    </source>
</evidence>
<feature type="region of interest" description="Disordered" evidence="7">
    <location>
        <begin position="377"/>
        <end position="408"/>
    </location>
</feature>
<feature type="transmembrane region" description="Helical" evidence="8">
    <location>
        <begin position="337"/>
        <end position="363"/>
    </location>
</feature>
<gene>
    <name evidence="9" type="primary">nrfD</name>
    <name evidence="9" type="ORF">HOP60_08490</name>
</gene>
<dbReference type="Proteomes" id="UP001320154">
    <property type="component" value="Unassembled WGS sequence"/>
</dbReference>
<feature type="transmembrane region" description="Helical" evidence="8">
    <location>
        <begin position="55"/>
        <end position="73"/>
    </location>
</feature>
<evidence type="ECO:0000256" key="5">
    <source>
        <dbReference type="ARBA" id="ARBA00022989"/>
    </source>
</evidence>
<dbReference type="RefSeq" id="WP_191223666.1">
    <property type="nucleotide sequence ID" value="NZ_JAAQTN010000014.1"/>
</dbReference>
<comment type="caution">
    <text evidence="9">The sequence shown here is derived from an EMBL/GenBank/DDBJ whole genome shotgun (WGS) entry which is preliminary data.</text>
</comment>
<feature type="compositionally biased region" description="Low complexity" evidence="7">
    <location>
        <begin position="377"/>
        <end position="398"/>
    </location>
</feature>
<feature type="transmembrane region" description="Helical" evidence="8">
    <location>
        <begin position="266"/>
        <end position="284"/>
    </location>
</feature>
<sequence length="408" mass="43479">MNSMAIELLAPRYAIAWYPWAVQYFFLIALSYATLWLAAPALVFGRQRWLPTARLAMLACLTTTLVAPVALLADLHQPLRFWHFYAYATSSSWMSIGSLLLPLYVVGVLLLAWLAWRPALQANRQAPGLAGLAARLLSFGSAPTPRAALVLVGLGTLALSTGIMLYTGAELAVVKARPLWNTVWLPPMLVATGFIAAAGLILVLNRVSGLRDQATIGQMLRVLLGACLVAGLVAGSWFLDGINANVGSVAAALDSVRHSPSWRSTALWGGLTGVALFGAVLYLLTRPAARRPALFAWAWVLGLVAIHMGWMFRWVVLMDVQHVARNSAGFHHYGIPAGSSGLLGIVGTFGLWLAAALVIDLLIPWRQARQGGSAADVSLSDSTASSDSTAQSDAQRAAQKIEGAPSHG</sequence>
<evidence type="ECO:0000256" key="4">
    <source>
        <dbReference type="ARBA" id="ARBA00022692"/>
    </source>
</evidence>
<feature type="transmembrane region" description="Helical" evidence="8">
    <location>
        <begin position="147"/>
        <end position="168"/>
    </location>
</feature>
<keyword evidence="3" id="KW-1003">Cell membrane</keyword>
<dbReference type="EMBL" id="JABFTQ010000004">
    <property type="protein sequence ID" value="MCE8046771.1"/>
    <property type="molecule type" value="Genomic_DNA"/>
</dbReference>
<comment type="subcellular location">
    <subcellularLocation>
        <location evidence="1">Cell membrane</location>
        <topology evidence="1">Multi-pass membrane protein</topology>
    </subcellularLocation>
</comment>
<evidence type="ECO:0000256" key="3">
    <source>
        <dbReference type="ARBA" id="ARBA00022475"/>
    </source>
</evidence>
<keyword evidence="6 8" id="KW-0472">Membrane</keyword>
<comment type="similarity">
    <text evidence="2">Belongs to the NrfD family.</text>
</comment>
<organism evidence="9 10">
    <name type="scientific">Billgrantia desiderata</name>
    <dbReference type="NCBI Taxonomy" id="52021"/>
    <lineage>
        <taxon>Bacteria</taxon>
        <taxon>Pseudomonadati</taxon>
        <taxon>Pseudomonadota</taxon>
        <taxon>Gammaproteobacteria</taxon>
        <taxon>Oceanospirillales</taxon>
        <taxon>Halomonadaceae</taxon>
        <taxon>Billgrantia</taxon>
    </lineage>
</organism>
<evidence type="ECO:0000256" key="1">
    <source>
        <dbReference type="ARBA" id="ARBA00004651"/>
    </source>
</evidence>
<feature type="transmembrane region" description="Helical" evidence="8">
    <location>
        <begin position="219"/>
        <end position="239"/>
    </location>
</feature>
<dbReference type="Gene3D" id="1.20.1630.10">
    <property type="entry name" value="Formate dehydrogenase/DMSO reductase domain"/>
    <property type="match status" value="1"/>
</dbReference>
<name>A0ABS9B543_9GAMM</name>